<proteinExistence type="predicted"/>
<organism evidence="1 2">
    <name type="scientific">Sulfoacidibacillus ferrooxidans</name>
    <dbReference type="NCBI Taxonomy" id="2005001"/>
    <lineage>
        <taxon>Bacteria</taxon>
        <taxon>Bacillati</taxon>
        <taxon>Bacillota</taxon>
        <taxon>Bacilli</taxon>
        <taxon>Bacillales</taxon>
        <taxon>Alicyclobacillaceae</taxon>
        <taxon>Sulfoacidibacillus</taxon>
    </lineage>
</organism>
<keyword evidence="2" id="KW-1185">Reference proteome</keyword>
<evidence type="ECO:0000313" key="2">
    <source>
        <dbReference type="Proteomes" id="UP001139263"/>
    </source>
</evidence>
<gene>
    <name evidence="1" type="ORF">MM817_00782</name>
</gene>
<comment type="caution">
    <text evidence="1">The sequence shown here is derived from an EMBL/GenBank/DDBJ whole genome shotgun (WGS) entry which is preliminary data.</text>
</comment>
<protein>
    <submittedName>
        <fullName evidence="1">Uncharacterized protein</fullName>
    </submittedName>
</protein>
<dbReference type="Proteomes" id="UP001139263">
    <property type="component" value="Unassembled WGS sequence"/>
</dbReference>
<dbReference type="EMBL" id="JALBUF010000001">
    <property type="protein sequence ID" value="MCI0182522.1"/>
    <property type="molecule type" value="Genomic_DNA"/>
</dbReference>
<evidence type="ECO:0000313" key="1">
    <source>
        <dbReference type="EMBL" id="MCI0182522.1"/>
    </source>
</evidence>
<dbReference type="AlphaFoldDB" id="A0A9X1V7C7"/>
<accession>A0A9X1V7C7</accession>
<sequence>MAAPGFLCGSGYQKSRLQIDVNLLMPSIQVLTHHDPEDSCDPHFGTAMPGGFKSIVYLFPLVGTLNGRSTFVDILPHVAVTCHRWKQTRIVLGVGVHAATIRRVGTRCITSTDALLHQGATVLASPTTAVVAIVFHGQTLLANGYARRGN</sequence>
<reference evidence="1" key="1">
    <citation type="submission" date="2022-03" db="EMBL/GenBank/DDBJ databases">
        <title>Draft Genome Sequence of Firmicute Strain S0AB, a Heterotrophic Iron/Sulfur-Oxidizing Extreme Acidophile.</title>
        <authorList>
            <person name="Vergara E."/>
            <person name="Pakostova E."/>
            <person name="Johnson D.B."/>
            <person name="Holmes D.S."/>
        </authorList>
    </citation>
    <scope>NUCLEOTIDE SEQUENCE</scope>
    <source>
        <strain evidence="1">S0AB</strain>
    </source>
</reference>
<name>A0A9X1V7C7_9BACL</name>